<feature type="transmembrane region" description="Helical" evidence="7">
    <location>
        <begin position="263"/>
        <end position="284"/>
    </location>
</feature>
<proteinExistence type="inferred from homology"/>
<feature type="transmembrane region" description="Helical" evidence="7">
    <location>
        <begin position="158"/>
        <end position="180"/>
    </location>
</feature>
<evidence type="ECO:0000256" key="6">
    <source>
        <dbReference type="ARBA" id="ARBA00023136"/>
    </source>
</evidence>
<sequence>MKTRKGSEIAFSYIALLPAFIIVLLFALYPAFYAVYLSVFKSNFLIFNRHFVGLSNYITVLSDSQFWIALWKTFIYTFWCVILQFFFGFTLAIALNKNIFGRTFYRAAIVLPWTLSPVIVAIIATIIYEPSSGGLLNFILLKLHLIREPVSWLGSGSAMYAIIGANTWFGMAFTMVLELAGMQSIPTSLYEAARVDGASSLKVITKITLPLLKPTMLVNFVWITISTFNEFDLVYALTGGGPLQETNLLGIHMYNTAFKYGKFEIGSTIAVLMFVINALLTVVYSKLLKGTNELA</sequence>
<gene>
    <name evidence="9" type="ORF">CCDG5_1990</name>
</gene>
<dbReference type="PANTHER" id="PTHR43227">
    <property type="entry name" value="BLL4140 PROTEIN"/>
    <property type="match status" value="1"/>
</dbReference>
<dbReference type="PATRIC" id="fig|29343.3.peg.2093"/>
<dbReference type="PANTHER" id="PTHR43227:SF7">
    <property type="entry name" value="ARABINOOLIGOSACCHARIDES TRANSPORT SYSTEM PERMEASE PROTEIN ARAP"/>
    <property type="match status" value="1"/>
</dbReference>
<keyword evidence="6 7" id="KW-0472">Membrane</keyword>
<feature type="transmembrane region" description="Helical" evidence="7">
    <location>
        <begin position="12"/>
        <end position="36"/>
    </location>
</feature>
<evidence type="ECO:0000256" key="7">
    <source>
        <dbReference type="RuleBase" id="RU363032"/>
    </source>
</evidence>
<feature type="transmembrane region" description="Helical" evidence="7">
    <location>
        <begin position="74"/>
        <end position="95"/>
    </location>
</feature>
<comment type="subcellular location">
    <subcellularLocation>
        <location evidence="1 7">Cell membrane</location>
        <topology evidence="1 7">Multi-pass membrane protein</topology>
    </subcellularLocation>
</comment>
<feature type="transmembrane region" description="Helical" evidence="7">
    <location>
        <begin position="107"/>
        <end position="128"/>
    </location>
</feature>
<name>A0A078KRE4_9FIRM</name>
<dbReference type="OrthoDB" id="9778687at2"/>
<dbReference type="KEGG" id="ccel:CCDG5_1990"/>
<dbReference type="HOGENOM" id="CLU_016047_0_3_9"/>
<dbReference type="Proteomes" id="UP000032431">
    <property type="component" value="Chromosome I"/>
</dbReference>
<evidence type="ECO:0000256" key="3">
    <source>
        <dbReference type="ARBA" id="ARBA00022475"/>
    </source>
</evidence>
<comment type="similarity">
    <text evidence="7">Belongs to the binding-protein-dependent transport system permease family.</text>
</comment>
<evidence type="ECO:0000259" key="8">
    <source>
        <dbReference type="PROSITE" id="PS50928"/>
    </source>
</evidence>
<keyword evidence="5 7" id="KW-1133">Transmembrane helix</keyword>
<dbReference type="GO" id="GO:0055085">
    <property type="term" value="P:transmembrane transport"/>
    <property type="evidence" value="ECO:0007669"/>
    <property type="project" value="InterPro"/>
</dbReference>
<evidence type="ECO:0000313" key="9">
    <source>
        <dbReference type="EMBL" id="CDZ25082.1"/>
    </source>
</evidence>
<dbReference type="InterPro" id="IPR035906">
    <property type="entry name" value="MetI-like_sf"/>
</dbReference>
<dbReference type="InterPro" id="IPR000515">
    <property type="entry name" value="MetI-like"/>
</dbReference>
<organism evidence="9 10">
    <name type="scientific">[Clostridium] cellulosi</name>
    <dbReference type="NCBI Taxonomy" id="29343"/>
    <lineage>
        <taxon>Bacteria</taxon>
        <taxon>Bacillati</taxon>
        <taxon>Bacillota</taxon>
        <taxon>Clostridia</taxon>
        <taxon>Eubacteriales</taxon>
        <taxon>Oscillospiraceae</taxon>
        <taxon>Oscillospiraceae incertae sedis</taxon>
    </lineage>
</organism>
<dbReference type="PROSITE" id="PS50928">
    <property type="entry name" value="ABC_TM1"/>
    <property type="match status" value="1"/>
</dbReference>
<keyword evidence="10" id="KW-1185">Reference proteome</keyword>
<dbReference type="Pfam" id="PF00528">
    <property type="entry name" value="BPD_transp_1"/>
    <property type="match status" value="1"/>
</dbReference>
<dbReference type="STRING" id="29343.CCDG5_1990"/>
<evidence type="ECO:0000256" key="5">
    <source>
        <dbReference type="ARBA" id="ARBA00022989"/>
    </source>
</evidence>
<dbReference type="CDD" id="cd06261">
    <property type="entry name" value="TM_PBP2"/>
    <property type="match status" value="1"/>
</dbReference>
<feature type="domain" description="ABC transmembrane type-1" evidence="8">
    <location>
        <begin position="70"/>
        <end position="284"/>
    </location>
</feature>
<keyword evidence="3" id="KW-1003">Cell membrane</keyword>
<protein>
    <submittedName>
        <fullName evidence="9">Binding-protein-dependent transport system inner membrane protein</fullName>
    </submittedName>
</protein>
<reference evidence="10" key="1">
    <citation type="submission" date="2014-07" db="EMBL/GenBank/DDBJ databases">
        <authorList>
            <person name="Wibberg D."/>
        </authorList>
    </citation>
    <scope>NUCLEOTIDE SEQUENCE [LARGE SCALE GENOMIC DNA]</scope>
    <source>
        <strain evidence="10">DG5</strain>
    </source>
</reference>
<dbReference type="AlphaFoldDB" id="A0A078KRE4"/>
<dbReference type="SUPFAM" id="SSF161098">
    <property type="entry name" value="MetI-like"/>
    <property type="match status" value="1"/>
</dbReference>
<evidence type="ECO:0000313" key="10">
    <source>
        <dbReference type="Proteomes" id="UP000032431"/>
    </source>
</evidence>
<evidence type="ECO:0000256" key="1">
    <source>
        <dbReference type="ARBA" id="ARBA00004651"/>
    </source>
</evidence>
<keyword evidence="2 7" id="KW-0813">Transport</keyword>
<dbReference type="InterPro" id="IPR050809">
    <property type="entry name" value="UgpAE/MalFG_permease"/>
</dbReference>
<keyword evidence="4 7" id="KW-0812">Transmembrane</keyword>
<dbReference type="GO" id="GO:0005886">
    <property type="term" value="C:plasma membrane"/>
    <property type="evidence" value="ECO:0007669"/>
    <property type="project" value="UniProtKB-SubCell"/>
</dbReference>
<evidence type="ECO:0000256" key="4">
    <source>
        <dbReference type="ARBA" id="ARBA00022692"/>
    </source>
</evidence>
<dbReference type="EMBL" id="LM995447">
    <property type="protein sequence ID" value="CDZ25082.1"/>
    <property type="molecule type" value="Genomic_DNA"/>
</dbReference>
<accession>A0A078KRE4</accession>
<dbReference type="Gene3D" id="1.10.3720.10">
    <property type="entry name" value="MetI-like"/>
    <property type="match status" value="1"/>
</dbReference>
<evidence type="ECO:0000256" key="2">
    <source>
        <dbReference type="ARBA" id="ARBA00022448"/>
    </source>
</evidence>